<evidence type="ECO:0000313" key="2">
    <source>
        <dbReference type="EMBL" id="KAJ8257115.1"/>
    </source>
</evidence>
<proteinExistence type="predicted"/>
<gene>
    <name evidence="2" type="ORF">COCON_G00192670</name>
</gene>
<keyword evidence="3" id="KW-1185">Reference proteome</keyword>
<dbReference type="EMBL" id="JAFJMO010000014">
    <property type="protein sequence ID" value="KAJ8257115.1"/>
    <property type="molecule type" value="Genomic_DNA"/>
</dbReference>
<feature type="region of interest" description="Disordered" evidence="1">
    <location>
        <begin position="41"/>
        <end position="84"/>
    </location>
</feature>
<dbReference type="Proteomes" id="UP001152803">
    <property type="component" value="Unassembled WGS sequence"/>
</dbReference>
<evidence type="ECO:0000313" key="3">
    <source>
        <dbReference type="Proteomes" id="UP001152803"/>
    </source>
</evidence>
<feature type="compositionally biased region" description="Acidic residues" evidence="1">
    <location>
        <begin position="43"/>
        <end position="53"/>
    </location>
</feature>
<comment type="caution">
    <text evidence="2">The sequence shown here is derived from an EMBL/GenBank/DDBJ whole genome shotgun (WGS) entry which is preliminary data.</text>
</comment>
<feature type="compositionally biased region" description="Polar residues" evidence="1">
    <location>
        <begin position="68"/>
        <end position="84"/>
    </location>
</feature>
<protein>
    <submittedName>
        <fullName evidence="2">Uncharacterized protein</fullName>
    </submittedName>
</protein>
<accession>A0A9Q1D410</accession>
<reference evidence="2" key="1">
    <citation type="journal article" date="2023" name="Science">
        <title>Genome structures resolve the early diversification of teleost fishes.</title>
        <authorList>
            <person name="Parey E."/>
            <person name="Louis A."/>
            <person name="Montfort J."/>
            <person name="Bouchez O."/>
            <person name="Roques C."/>
            <person name="Iampietro C."/>
            <person name="Lluch J."/>
            <person name="Castinel A."/>
            <person name="Donnadieu C."/>
            <person name="Desvignes T."/>
            <person name="Floi Bucao C."/>
            <person name="Jouanno E."/>
            <person name="Wen M."/>
            <person name="Mejri S."/>
            <person name="Dirks R."/>
            <person name="Jansen H."/>
            <person name="Henkel C."/>
            <person name="Chen W.J."/>
            <person name="Zahm M."/>
            <person name="Cabau C."/>
            <person name="Klopp C."/>
            <person name="Thompson A.W."/>
            <person name="Robinson-Rechavi M."/>
            <person name="Braasch I."/>
            <person name="Lecointre G."/>
            <person name="Bobe J."/>
            <person name="Postlethwait J.H."/>
            <person name="Berthelot C."/>
            <person name="Roest Crollius H."/>
            <person name="Guiguen Y."/>
        </authorList>
    </citation>
    <scope>NUCLEOTIDE SEQUENCE</scope>
    <source>
        <strain evidence="2">Concon-B</strain>
    </source>
</reference>
<name>A0A9Q1D410_CONCO</name>
<evidence type="ECO:0000256" key="1">
    <source>
        <dbReference type="SAM" id="MobiDB-lite"/>
    </source>
</evidence>
<organism evidence="2 3">
    <name type="scientific">Conger conger</name>
    <name type="common">Conger eel</name>
    <name type="synonym">Muraena conger</name>
    <dbReference type="NCBI Taxonomy" id="82655"/>
    <lineage>
        <taxon>Eukaryota</taxon>
        <taxon>Metazoa</taxon>
        <taxon>Chordata</taxon>
        <taxon>Craniata</taxon>
        <taxon>Vertebrata</taxon>
        <taxon>Euteleostomi</taxon>
        <taxon>Actinopterygii</taxon>
        <taxon>Neopterygii</taxon>
        <taxon>Teleostei</taxon>
        <taxon>Anguilliformes</taxon>
        <taxon>Congridae</taxon>
        <taxon>Conger</taxon>
    </lineage>
</organism>
<dbReference type="AlphaFoldDB" id="A0A9Q1D410"/>
<sequence>MKIWYNRELERQRGARSAAGWLSERRAARAASCRRRSAALLPDAEEERGDAEETAGGAGRRRHALSLCQRTPVATDSSNRSGLQ</sequence>